<dbReference type="GO" id="GO:0032259">
    <property type="term" value="P:methylation"/>
    <property type="evidence" value="ECO:0007669"/>
    <property type="project" value="UniProtKB-KW"/>
</dbReference>
<dbReference type="NCBIfam" id="NF010703">
    <property type="entry name" value="PRK14103.1"/>
    <property type="match status" value="1"/>
</dbReference>
<gene>
    <name evidence="5" type="primary">tam</name>
    <name evidence="7" type="ORF">SAMN05660359_01615</name>
</gene>
<comment type="function">
    <text evidence="5">Catalyzes the S-adenosylmethionine monomethyl esterification of trans-aconitate.</text>
</comment>
<dbReference type="InterPro" id="IPR029063">
    <property type="entry name" value="SAM-dependent_MTases_sf"/>
</dbReference>
<evidence type="ECO:0000259" key="6">
    <source>
        <dbReference type="Pfam" id="PF13649"/>
    </source>
</evidence>
<dbReference type="PANTHER" id="PTHR43861">
    <property type="entry name" value="TRANS-ACONITATE 2-METHYLTRANSFERASE-RELATED"/>
    <property type="match status" value="1"/>
</dbReference>
<comment type="similarity">
    <text evidence="5">Belongs to the methyltransferase superfamily. Tam family.</text>
</comment>
<dbReference type="AlphaFoldDB" id="A0A1I5EN94"/>
<dbReference type="HAMAP" id="MF_00560">
    <property type="entry name" value="Tran_acon_Me_trans"/>
    <property type="match status" value="1"/>
</dbReference>
<dbReference type="PANTHER" id="PTHR43861:SF1">
    <property type="entry name" value="TRANS-ACONITATE 2-METHYLTRANSFERASE"/>
    <property type="match status" value="1"/>
</dbReference>
<dbReference type="SUPFAM" id="SSF53335">
    <property type="entry name" value="S-adenosyl-L-methionine-dependent methyltransferases"/>
    <property type="match status" value="1"/>
</dbReference>
<dbReference type="EMBL" id="FOWE01000003">
    <property type="protein sequence ID" value="SFO12992.1"/>
    <property type="molecule type" value="Genomic_DNA"/>
</dbReference>
<dbReference type="InterPro" id="IPR023506">
    <property type="entry name" value="Trans-aconitate_MeTrfase"/>
</dbReference>
<keyword evidence="8" id="KW-1185">Reference proteome</keyword>
<evidence type="ECO:0000256" key="5">
    <source>
        <dbReference type="HAMAP-Rule" id="MF_00560"/>
    </source>
</evidence>
<evidence type="ECO:0000313" key="8">
    <source>
        <dbReference type="Proteomes" id="UP000183642"/>
    </source>
</evidence>
<dbReference type="CDD" id="cd02440">
    <property type="entry name" value="AdoMet_MTases"/>
    <property type="match status" value="1"/>
</dbReference>
<keyword evidence="3 5" id="KW-0808">Transferase</keyword>
<dbReference type="Pfam" id="PF13649">
    <property type="entry name" value="Methyltransf_25"/>
    <property type="match status" value="1"/>
</dbReference>
<dbReference type="Gene3D" id="3.40.50.150">
    <property type="entry name" value="Vaccinia Virus protein VP39"/>
    <property type="match status" value="1"/>
</dbReference>
<dbReference type="EC" id="2.1.1.144" evidence="5"/>
<dbReference type="Proteomes" id="UP000183642">
    <property type="component" value="Unassembled WGS sequence"/>
</dbReference>
<dbReference type="OrthoDB" id="9795085at2"/>
<reference evidence="8" key="1">
    <citation type="submission" date="2016-10" db="EMBL/GenBank/DDBJ databases">
        <authorList>
            <person name="Varghese N."/>
            <person name="Submissions S."/>
        </authorList>
    </citation>
    <scope>NUCLEOTIDE SEQUENCE [LARGE SCALE GENOMIC DNA]</scope>
    <source>
        <strain evidence="8">DSM 43161</strain>
    </source>
</reference>
<keyword evidence="1 5" id="KW-0963">Cytoplasm</keyword>
<dbReference type="InterPro" id="IPR023149">
    <property type="entry name" value="Trans_acon_MeTrfase_C"/>
</dbReference>
<evidence type="ECO:0000256" key="4">
    <source>
        <dbReference type="ARBA" id="ARBA00022691"/>
    </source>
</evidence>
<feature type="domain" description="Methyltransferase" evidence="6">
    <location>
        <begin position="73"/>
        <end position="164"/>
    </location>
</feature>
<sequence>MGGDRGLPGTARRVCAAGPRYRPGTTLPGSGGPTVGTVAGSWDPATYLRYAGERARPFADLLARVDAPDPRVVVDLGCGEGALTASLAERWPGARVTGVDSSPEMLAAAAAHAVDGRVAFVLGDVRDWRPDGPVDVVVSNAVLHWVPGHLGLLARWAGHLAPGGRLAVQVPGNSRAPTHRLLAGLCTSPEWAGRLADAAPPPDAVPEPDAYLDVLTAAGLAADVWETTYLHVLRGPDPVLTWVRSTVLRPVLARLGDDAAAFTAEYAAALREAYPARPDGSTVLPFRRVFAVGARPVSAG</sequence>
<name>A0A1I5EN94_9ACTN</name>
<evidence type="ECO:0000313" key="7">
    <source>
        <dbReference type="EMBL" id="SFO12992.1"/>
    </source>
</evidence>
<dbReference type="Gene3D" id="1.10.150.290">
    <property type="entry name" value="S-adenosyl-L-methionine-dependent methyltransferases"/>
    <property type="match status" value="1"/>
</dbReference>
<comment type="subcellular location">
    <subcellularLocation>
        <location evidence="5">Cytoplasm</location>
    </subcellularLocation>
</comment>
<keyword evidence="4 5" id="KW-0949">S-adenosyl-L-methionine</keyword>
<evidence type="ECO:0000256" key="1">
    <source>
        <dbReference type="ARBA" id="ARBA00022490"/>
    </source>
</evidence>
<dbReference type="GO" id="GO:0030798">
    <property type="term" value="F:trans-aconitate 2-methyltransferase activity"/>
    <property type="evidence" value="ECO:0007669"/>
    <property type="project" value="UniProtKB-UniRule"/>
</dbReference>
<dbReference type="GO" id="GO:0005737">
    <property type="term" value="C:cytoplasm"/>
    <property type="evidence" value="ECO:0007669"/>
    <property type="project" value="UniProtKB-SubCell"/>
</dbReference>
<accession>A0A1I5EN94</accession>
<evidence type="ECO:0000256" key="3">
    <source>
        <dbReference type="ARBA" id="ARBA00022679"/>
    </source>
</evidence>
<keyword evidence="2 5" id="KW-0489">Methyltransferase</keyword>
<evidence type="ECO:0000256" key="2">
    <source>
        <dbReference type="ARBA" id="ARBA00022603"/>
    </source>
</evidence>
<protein>
    <recommendedName>
        <fullName evidence="5">Trans-aconitate 2-methyltransferase</fullName>
        <ecNumber evidence="5">2.1.1.144</ecNumber>
    </recommendedName>
</protein>
<proteinExistence type="inferred from homology"/>
<organism evidence="7 8">
    <name type="scientific">Geodermatophilus obscurus</name>
    <dbReference type="NCBI Taxonomy" id="1861"/>
    <lineage>
        <taxon>Bacteria</taxon>
        <taxon>Bacillati</taxon>
        <taxon>Actinomycetota</taxon>
        <taxon>Actinomycetes</taxon>
        <taxon>Geodermatophilales</taxon>
        <taxon>Geodermatophilaceae</taxon>
        <taxon>Geodermatophilus</taxon>
    </lineage>
</organism>
<dbReference type="InterPro" id="IPR041698">
    <property type="entry name" value="Methyltransf_25"/>
</dbReference>
<comment type="catalytic activity">
    <reaction evidence="5">
        <text>trans-aconitate + S-adenosyl-L-methionine = (E)-3-(methoxycarbonyl)pent-2-enedioate + S-adenosyl-L-homocysteine</text>
        <dbReference type="Rhea" id="RHEA:14969"/>
        <dbReference type="ChEBI" id="CHEBI:15708"/>
        <dbReference type="ChEBI" id="CHEBI:57470"/>
        <dbReference type="ChEBI" id="CHEBI:57856"/>
        <dbReference type="ChEBI" id="CHEBI:59789"/>
        <dbReference type="EC" id="2.1.1.144"/>
    </reaction>
</comment>